<dbReference type="AlphaFoldDB" id="A0A9P0QTJ7"/>
<organism evidence="2 3">
    <name type="scientific">[Candida] railenensis</name>
    <dbReference type="NCBI Taxonomy" id="45579"/>
    <lineage>
        <taxon>Eukaryota</taxon>
        <taxon>Fungi</taxon>
        <taxon>Dikarya</taxon>
        <taxon>Ascomycota</taxon>
        <taxon>Saccharomycotina</taxon>
        <taxon>Pichiomycetes</taxon>
        <taxon>Debaryomycetaceae</taxon>
        <taxon>Kurtzmaniella</taxon>
    </lineage>
</organism>
<protein>
    <submittedName>
        <fullName evidence="2">Uncharacterized protein</fullName>
    </submittedName>
</protein>
<proteinExistence type="predicted"/>
<dbReference type="EMBL" id="CAKXYY010000018">
    <property type="protein sequence ID" value="CAH2354659.1"/>
    <property type="molecule type" value="Genomic_DNA"/>
</dbReference>
<name>A0A9P0QTJ7_9ASCO</name>
<dbReference type="Proteomes" id="UP000837801">
    <property type="component" value="Unassembled WGS sequence"/>
</dbReference>
<keyword evidence="3" id="KW-1185">Reference proteome</keyword>
<reference evidence="2" key="1">
    <citation type="submission" date="2022-03" db="EMBL/GenBank/DDBJ databases">
        <authorList>
            <person name="Legras J.-L."/>
            <person name="Devillers H."/>
            <person name="Grondin C."/>
        </authorList>
    </citation>
    <scope>NUCLEOTIDE SEQUENCE</scope>
    <source>
        <strain evidence="2">CLIB 1423</strain>
    </source>
</reference>
<evidence type="ECO:0000313" key="2">
    <source>
        <dbReference type="EMBL" id="CAH2354659.1"/>
    </source>
</evidence>
<keyword evidence="1" id="KW-0732">Signal</keyword>
<evidence type="ECO:0000313" key="3">
    <source>
        <dbReference type="Proteomes" id="UP000837801"/>
    </source>
</evidence>
<comment type="caution">
    <text evidence="2">The sequence shown here is derived from an EMBL/GenBank/DDBJ whole genome shotgun (WGS) entry which is preliminary data.</text>
</comment>
<feature type="chain" id="PRO_5040154342" evidence="1">
    <location>
        <begin position="21"/>
        <end position="271"/>
    </location>
</feature>
<sequence length="271" mass="31657">MHLQLSRLILSLAALSFVAAYTERYKVLRTVLEYEYRPKYRFSHVKYLDFFGRGIIDDWDSIVITYIDEEYRDFMKKEMESETAPFNMMKYLLSRELKVGDTLGKGVGEVEEYRKKMIESRLDDPSDTLGRVRILVKFREMALNQLLKGLHEAVQPIRNVILWGMAISRNAGIIYKGATYTISLNGSAWRVATLPTAYGKDYDTITALNLNESIGFCIDSEWEKLRRENSQTIGWKCATDHNDNWQPAIYFSLEEETLLVWNYIASRIFYD</sequence>
<gene>
    <name evidence="2" type="ORF">CLIB1423_18S00782</name>
</gene>
<feature type="signal peptide" evidence="1">
    <location>
        <begin position="1"/>
        <end position="20"/>
    </location>
</feature>
<evidence type="ECO:0000256" key="1">
    <source>
        <dbReference type="SAM" id="SignalP"/>
    </source>
</evidence>
<accession>A0A9P0QTJ7</accession>